<dbReference type="InterPro" id="IPR027463">
    <property type="entry name" value="AcrB_DN_DC_subdom"/>
</dbReference>
<proteinExistence type="predicted"/>
<dbReference type="Gene3D" id="3.30.2090.10">
    <property type="entry name" value="Multidrug efflux transporter AcrB TolC docking domain, DN and DC subdomains"/>
    <property type="match status" value="1"/>
</dbReference>
<organism evidence="1 2">
    <name type="scientific">Photobacterium aphoticum</name>
    <dbReference type="NCBI Taxonomy" id="754436"/>
    <lineage>
        <taxon>Bacteria</taxon>
        <taxon>Pseudomonadati</taxon>
        <taxon>Pseudomonadota</taxon>
        <taxon>Gammaproteobacteria</taxon>
        <taxon>Vibrionales</taxon>
        <taxon>Vibrionaceae</taxon>
        <taxon>Photobacterium</taxon>
    </lineage>
</organism>
<gene>
    <name evidence="1" type="ORF">JCM19237_4956</name>
</gene>
<protein>
    <submittedName>
        <fullName evidence="1">Acriflavin resistance protein</fullName>
    </submittedName>
</protein>
<dbReference type="AlphaFoldDB" id="A0A090QIK8"/>
<dbReference type="SUPFAM" id="SSF82714">
    <property type="entry name" value="Multidrug efflux transporter AcrB TolC docking domain, DN and DC subdomains"/>
    <property type="match status" value="1"/>
</dbReference>
<reference evidence="1 2" key="1">
    <citation type="journal article" date="2014" name="Genome Announc.">
        <title>Draft Genome Sequences of Two Vibrionaceae Species, Vibrio ponticus C121 and Photobacterium aphoticum C119, Isolated as Coral Reef Microbiota.</title>
        <authorList>
            <person name="Al-saari N."/>
            <person name="Meirelles P.M."/>
            <person name="Mino S."/>
            <person name="Suda W."/>
            <person name="Oshima K."/>
            <person name="Hattori M."/>
            <person name="Ohkuma M."/>
            <person name="Thompson F.L."/>
            <person name="Gomez-Gil B."/>
            <person name="Sawabe T."/>
            <person name="Sawabe T."/>
        </authorList>
    </citation>
    <scope>NUCLEOTIDE SEQUENCE [LARGE SCALE GENOMIC DNA]</scope>
    <source>
        <strain evidence="1 2">JCM 19237</strain>
    </source>
</reference>
<dbReference type="EMBL" id="BBMN01000001">
    <property type="protein sequence ID" value="GAL02063.1"/>
    <property type="molecule type" value="Genomic_DNA"/>
</dbReference>
<evidence type="ECO:0000313" key="2">
    <source>
        <dbReference type="Proteomes" id="UP000029227"/>
    </source>
</evidence>
<dbReference type="STRING" id="754436.JCM19237_4956"/>
<accession>A0A090QIK8</accession>
<dbReference type="Proteomes" id="UP000029227">
    <property type="component" value="Unassembled WGS sequence"/>
</dbReference>
<dbReference type="eggNOG" id="COG0841">
    <property type="taxonomic scope" value="Bacteria"/>
</dbReference>
<name>A0A090QIK8_9GAMM</name>
<evidence type="ECO:0000313" key="1">
    <source>
        <dbReference type="EMBL" id="GAL02063.1"/>
    </source>
</evidence>
<comment type="caution">
    <text evidence="1">The sequence shown here is derived from an EMBL/GenBank/DDBJ whole genome shotgun (WGS) entry which is preliminary data.</text>
</comment>
<sequence length="113" mass="12565">MINQDRARRAGINRTDIAFAMKRASEGMPLGQMTLNDELIPIAFRSTAQTMASLETLPVKSLLGLHAVPLGQVVDGFALHAEESMIWRRDRVRTITAQAGWIVPPHQRGCVMR</sequence>